<evidence type="ECO:0000256" key="1">
    <source>
        <dbReference type="ARBA" id="ARBA00022676"/>
    </source>
</evidence>
<dbReference type="Pfam" id="PF00535">
    <property type="entry name" value="Glycos_transf_2"/>
    <property type="match status" value="1"/>
</dbReference>
<sequence>MVIKMEELEMFCALHQDIGKAVIVIGECGFERLEEIFSFTNMSDCTLVFSWTKKDILVLKERLWNDQARGIITLPEKLSFLSYYEFDGMEEEWGLYPVNCSGHELLAMIKYEPAYIVGSIKEGQISAYKIWEKCRNTCKEIHLKTWRAERPPVSLDWKKDSYEKELSIVFPVYNVENYIEQCIRSVTAWKADYVEFLFVSDGSKDASADIIRKYARNDKRILLIEKENGGCASARQMGLERVRGRYVGFIDPDDFIEINMFHKLLRKAMEGNFDISLCGYKEYYENSGLSRNAEDYIVQPYIDGCYDANKIKELVTYSRVAIWRGIYRTEFLRQNNIHFYTNIKRFDDLPFKVETFAFAKSVVMLPENLYYYRLEREGQDVAANDQRLYVHFDIFAYLDQSIGRTGNQQLIDYYQMCKLQTHRYALEKIQDKYKKEYLDRARKDLSALMNEQRTYTMTCILLGNEVAEDFRTIMQE</sequence>
<keyword evidence="2 4" id="KW-0808">Transferase</keyword>
<reference evidence="4 5" key="1">
    <citation type="submission" date="2018-08" db="EMBL/GenBank/DDBJ databases">
        <title>A genome reference for cultivated species of the human gut microbiota.</title>
        <authorList>
            <person name="Zou Y."/>
            <person name="Xue W."/>
            <person name="Luo G."/>
        </authorList>
    </citation>
    <scope>NUCLEOTIDE SEQUENCE [LARGE SCALE GENOMIC DNA]</scope>
    <source>
        <strain evidence="4 5">AM32-8LB</strain>
    </source>
</reference>
<accession>A0A396AGG8</accession>
<organism evidence="4 5">
    <name type="scientific">Roseburia inulinivorans</name>
    <dbReference type="NCBI Taxonomy" id="360807"/>
    <lineage>
        <taxon>Bacteria</taxon>
        <taxon>Bacillati</taxon>
        <taxon>Bacillota</taxon>
        <taxon>Clostridia</taxon>
        <taxon>Lachnospirales</taxon>
        <taxon>Lachnospiraceae</taxon>
        <taxon>Roseburia</taxon>
    </lineage>
</organism>
<dbReference type="SUPFAM" id="SSF53448">
    <property type="entry name" value="Nucleotide-diphospho-sugar transferases"/>
    <property type="match status" value="1"/>
</dbReference>
<proteinExistence type="predicted"/>
<feature type="domain" description="Glycosyltransferase 2-like" evidence="3">
    <location>
        <begin position="167"/>
        <end position="303"/>
    </location>
</feature>
<gene>
    <name evidence="4" type="ORF">DW813_03185</name>
</gene>
<protein>
    <submittedName>
        <fullName evidence="4">Glycosyltransferase</fullName>
    </submittedName>
</protein>
<dbReference type="GO" id="GO:0016757">
    <property type="term" value="F:glycosyltransferase activity"/>
    <property type="evidence" value="ECO:0007669"/>
    <property type="project" value="UniProtKB-KW"/>
</dbReference>
<dbReference type="PANTHER" id="PTHR22916:SF51">
    <property type="entry name" value="GLYCOSYLTRANSFERASE EPSH-RELATED"/>
    <property type="match status" value="1"/>
</dbReference>
<comment type="caution">
    <text evidence="4">The sequence shown here is derived from an EMBL/GenBank/DDBJ whole genome shotgun (WGS) entry which is preliminary data.</text>
</comment>
<dbReference type="PANTHER" id="PTHR22916">
    <property type="entry name" value="GLYCOSYLTRANSFERASE"/>
    <property type="match status" value="1"/>
</dbReference>
<evidence type="ECO:0000313" key="5">
    <source>
        <dbReference type="Proteomes" id="UP000266391"/>
    </source>
</evidence>
<dbReference type="AlphaFoldDB" id="A0A396AGG8"/>
<dbReference type="InterPro" id="IPR001173">
    <property type="entry name" value="Glyco_trans_2-like"/>
</dbReference>
<keyword evidence="1" id="KW-0328">Glycosyltransferase</keyword>
<evidence type="ECO:0000259" key="3">
    <source>
        <dbReference type="Pfam" id="PF00535"/>
    </source>
</evidence>
<dbReference type="Proteomes" id="UP000266391">
    <property type="component" value="Unassembled WGS sequence"/>
</dbReference>
<evidence type="ECO:0000313" key="4">
    <source>
        <dbReference type="EMBL" id="RHD05359.1"/>
    </source>
</evidence>
<dbReference type="EMBL" id="QSIQ01000003">
    <property type="protein sequence ID" value="RHD05359.1"/>
    <property type="molecule type" value="Genomic_DNA"/>
</dbReference>
<dbReference type="OrthoDB" id="1666828at2"/>
<evidence type="ECO:0000256" key="2">
    <source>
        <dbReference type="ARBA" id="ARBA00022679"/>
    </source>
</evidence>
<dbReference type="CDD" id="cd00761">
    <property type="entry name" value="Glyco_tranf_GTA_type"/>
    <property type="match status" value="1"/>
</dbReference>
<dbReference type="Gene3D" id="3.90.550.10">
    <property type="entry name" value="Spore Coat Polysaccharide Biosynthesis Protein SpsA, Chain A"/>
    <property type="match status" value="1"/>
</dbReference>
<name>A0A396AGG8_9FIRM</name>
<dbReference type="InterPro" id="IPR029044">
    <property type="entry name" value="Nucleotide-diphossugar_trans"/>
</dbReference>